<dbReference type="AlphaFoldDB" id="A0A4C1TF88"/>
<dbReference type="Proteomes" id="UP000299102">
    <property type="component" value="Unassembled WGS sequence"/>
</dbReference>
<reference evidence="2 3" key="1">
    <citation type="journal article" date="2019" name="Commun. Biol.">
        <title>The bagworm genome reveals a unique fibroin gene that provides high tensile strength.</title>
        <authorList>
            <person name="Kono N."/>
            <person name="Nakamura H."/>
            <person name="Ohtoshi R."/>
            <person name="Tomita M."/>
            <person name="Numata K."/>
            <person name="Arakawa K."/>
        </authorList>
    </citation>
    <scope>NUCLEOTIDE SEQUENCE [LARGE SCALE GENOMIC DNA]</scope>
</reference>
<evidence type="ECO:0000313" key="2">
    <source>
        <dbReference type="EMBL" id="GBP12077.1"/>
    </source>
</evidence>
<accession>A0A4C1TF88</accession>
<organism evidence="2 3">
    <name type="scientific">Eumeta variegata</name>
    <name type="common">Bagworm moth</name>
    <name type="synonym">Eumeta japonica</name>
    <dbReference type="NCBI Taxonomy" id="151549"/>
    <lineage>
        <taxon>Eukaryota</taxon>
        <taxon>Metazoa</taxon>
        <taxon>Ecdysozoa</taxon>
        <taxon>Arthropoda</taxon>
        <taxon>Hexapoda</taxon>
        <taxon>Insecta</taxon>
        <taxon>Pterygota</taxon>
        <taxon>Neoptera</taxon>
        <taxon>Endopterygota</taxon>
        <taxon>Lepidoptera</taxon>
        <taxon>Glossata</taxon>
        <taxon>Ditrysia</taxon>
        <taxon>Tineoidea</taxon>
        <taxon>Psychidae</taxon>
        <taxon>Oiketicinae</taxon>
        <taxon>Eumeta</taxon>
    </lineage>
</organism>
<gene>
    <name evidence="2" type="ORF">EVAR_71468_1</name>
</gene>
<name>A0A4C1TF88_EUMVA</name>
<keyword evidence="3" id="KW-1185">Reference proteome</keyword>
<evidence type="ECO:0000256" key="1">
    <source>
        <dbReference type="SAM" id="MobiDB-lite"/>
    </source>
</evidence>
<protein>
    <submittedName>
        <fullName evidence="2">Uncharacterized protein</fullName>
    </submittedName>
</protein>
<evidence type="ECO:0000313" key="3">
    <source>
        <dbReference type="Proteomes" id="UP000299102"/>
    </source>
</evidence>
<feature type="region of interest" description="Disordered" evidence="1">
    <location>
        <begin position="1"/>
        <end position="21"/>
    </location>
</feature>
<comment type="caution">
    <text evidence="2">The sequence shown here is derived from an EMBL/GenBank/DDBJ whole genome shotgun (WGS) entry which is preliminary data.</text>
</comment>
<proteinExistence type="predicted"/>
<sequence length="100" mass="11336">MRNTRNPVNRERKRRRKSSPRGLADILLQAVNPLSRVARRSIAPVLAVRLGGRRSRAPGRRCQCGARRLWRVGRPKGNTATRNSRGYAPIYAMLSMSNSR</sequence>
<dbReference type="EMBL" id="BGZK01005008">
    <property type="protein sequence ID" value="GBP12077.1"/>
    <property type="molecule type" value="Genomic_DNA"/>
</dbReference>